<dbReference type="Pfam" id="PF11951">
    <property type="entry name" value="Fungal_trans_2"/>
    <property type="match status" value="1"/>
</dbReference>
<feature type="compositionally biased region" description="Basic and acidic residues" evidence="3">
    <location>
        <begin position="301"/>
        <end position="314"/>
    </location>
</feature>
<comment type="caution">
    <text evidence="5">The sequence shown here is derived from an EMBL/GenBank/DDBJ whole genome shotgun (WGS) entry which is preliminary data.</text>
</comment>
<evidence type="ECO:0000256" key="2">
    <source>
        <dbReference type="ARBA" id="ARBA00023242"/>
    </source>
</evidence>
<protein>
    <recommendedName>
        <fullName evidence="4">Zn(2)-C6 fungal-type domain-containing protein</fullName>
    </recommendedName>
</protein>
<evidence type="ECO:0000313" key="5">
    <source>
        <dbReference type="EMBL" id="TIA93155.1"/>
    </source>
</evidence>
<evidence type="ECO:0000256" key="1">
    <source>
        <dbReference type="ARBA" id="ARBA00004123"/>
    </source>
</evidence>
<accession>A0A4T0FXZ1</accession>
<dbReference type="GO" id="GO:0005634">
    <property type="term" value="C:nucleus"/>
    <property type="evidence" value="ECO:0007669"/>
    <property type="project" value="UniProtKB-SubCell"/>
</dbReference>
<keyword evidence="2" id="KW-0539">Nucleus</keyword>
<feature type="region of interest" description="Disordered" evidence="3">
    <location>
        <begin position="680"/>
        <end position="749"/>
    </location>
</feature>
<dbReference type="OrthoDB" id="5419315at2759"/>
<name>A0A4T0FXZ1_9BASI</name>
<feature type="compositionally biased region" description="Low complexity" evidence="3">
    <location>
        <begin position="107"/>
        <end position="127"/>
    </location>
</feature>
<evidence type="ECO:0000313" key="6">
    <source>
        <dbReference type="Proteomes" id="UP000310189"/>
    </source>
</evidence>
<dbReference type="SMART" id="SM00066">
    <property type="entry name" value="GAL4"/>
    <property type="match status" value="1"/>
</dbReference>
<dbReference type="InterPro" id="IPR001138">
    <property type="entry name" value="Zn2Cys6_DnaBD"/>
</dbReference>
<dbReference type="Pfam" id="PF00172">
    <property type="entry name" value="Zn_clus"/>
    <property type="match status" value="1"/>
</dbReference>
<dbReference type="CDD" id="cd00067">
    <property type="entry name" value="GAL4"/>
    <property type="match status" value="1"/>
</dbReference>
<organism evidence="5 6">
    <name type="scientific">Wallemia hederae</name>
    <dbReference type="NCBI Taxonomy" id="1540922"/>
    <lineage>
        <taxon>Eukaryota</taxon>
        <taxon>Fungi</taxon>
        <taxon>Dikarya</taxon>
        <taxon>Basidiomycota</taxon>
        <taxon>Wallemiomycotina</taxon>
        <taxon>Wallemiomycetes</taxon>
        <taxon>Wallemiales</taxon>
        <taxon>Wallemiaceae</taxon>
        <taxon>Wallemia</taxon>
    </lineage>
</organism>
<feature type="compositionally biased region" description="Basic and acidic residues" evidence="3">
    <location>
        <begin position="740"/>
        <end position="749"/>
    </location>
</feature>
<proteinExistence type="predicted"/>
<feature type="compositionally biased region" description="Basic and acidic residues" evidence="3">
    <location>
        <begin position="716"/>
        <end position="725"/>
    </location>
</feature>
<dbReference type="InterPro" id="IPR021858">
    <property type="entry name" value="Fun_TF"/>
</dbReference>
<feature type="region of interest" description="Disordered" evidence="3">
    <location>
        <begin position="101"/>
        <end position="144"/>
    </location>
</feature>
<dbReference type="EMBL" id="SPNW01000003">
    <property type="protein sequence ID" value="TIA93155.1"/>
    <property type="molecule type" value="Genomic_DNA"/>
</dbReference>
<feature type="region of interest" description="Disordered" evidence="3">
    <location>
        <begin position="287"/>
        <end position="385"/>
    </location>
</feature>
<dbReference type="Gene3D" id="4.10.240.10">
    <property type="entry name" value="Zn(2)-C6 fungal-type DNA-binding domain"/>
    <property type="match status" value="1"/>
</dbReference>
<comment type="subcellular location">
    <subcellularLocation>
        <location evidence="1">Nucleus</location>
    </subcellularLocation>
</comment>
<keyword evidence="6" id="KW-1185">Reference proteome</keyword>
<dbReference type="PROSITE" id="PS50048">
    <property type="entry name" value="ZN2_CY6_FUNGAL_2"/>
    <property type="match status" value="1"/>
</dbReference>
<feature type="domain" description="Zn(2)-C6 fungal-type" evidence="4">
    <location>
        <begin position="152"/>
        <end position="182"/>
    </location>
</feature>
<sequence length="907" mass="100062">MNGDEYGREHGLPAELAGAASVAGLLDRNWDVDDISAFQEYLQLRGRGNQQPIAPAAAAPAATTAQPVPVPVQPMPVQPVQPFNEYMDVGLGHAQTPVTAHATPHLSSNSGYSHSSPAVGSSSVQGSTNASDAQSKEQEAADKKKFRRSRKGCYTCRARKIKCDEGRPVCHRCQVAKRECQFPPSIDYDYGNDSGKRRTSSVDDEDGARPGWLKYTTDPPDFLAPFLPDQAKDPNSVSQIGPRFPAPTFLDVDGNIGPAISNAFPPPQPDVSLSQNMASFTRDFEMLSQKSDTPATKRQRKGEVGKDKGARPEESQSQSHITQASTPSPFDALYPPSPFAIPFETKFPTSANPPDISKLREDERANPPSTTAFHINSGEGEDEDALQNQLTKSVVDKSAAAATSPVETRSPLLSNPDYLFPFFPNPQDRMLVHHYLTQSVRFIIALNLPHSVNPWIRIHAPLAFGMIADKNPTEAYAQAQVTGQGISVEALRTGLLSVSAVHLAYLRGKDPASRDLAASLRRTAVRYLQKAVSAGEVETDTFLAGVLSVAMRDILAGDPGWKGILELAKSVIQRRGGPIKMLETGKPAKKKEVSVPRFLLEQLATRDVFGSLTTGEEPAIIKGWSPWFLELGETGSCDWEWESVERMFGLSRGMVDLIARISSLVARKRKLGLPLYENDAQKAERSSCNSGDSTPEMRGRSELRSSRKVRNSGSDSRSRTREARKSRSANSRTRSRSARRNADSNEVVKEMRRQALEEEARETLTELENFSNQMNFVQLHPRVSVGNHAHRYAMQIHILRNLFEVSITDERIARATESILEVCFEGSSTGMVVWLTWPVLIAGMHSISEEQRSSVLALLQSFKTQACWDVESAEAILKEYWRRSDMGYGQLSWMDVMRDMNLDVLLV</sequence>
<evidence type="ECO:0000259" key="4">
    <source>
        <dbReference type="PROSITE" id="PS50048"/>
    </source>
</evidence>
<feature type="region of interest" description="Disordered" evidence="3">
    <location>
        <begin position="191"/>
        <end position="210"/>
    </location>
</feature>
<feature type="compositionally biased region" description="Basic and acidic residues" evidence="3">
    <location>
        <begin position="695"/>
        <end position="705"/>
    </location>
</feature>
<feature type="compositionally biased region" description="Polar residues" evidence="3">
    <location>
        <begin position="315"/>
        <end position="328"/>
    </location>
</feature>
<gene>
    <name evidence="5" type="ORF">E3P99_00243</name>
</gene>
<dbReference type="PROSITE" id="PS00463">
    <property type="entry name" value="ZN2_CY6_FUNGAL_1"/>
    <property type="match status" value="1"/>
</dbReference>
<reference evidence="5 6" key="1">
    <citation type="submission" date="2019-03" db="EMBL/GenBank/DDBJ databases">
        <title>Sequencing 23 genomes of Wallemia ichthyophaga.</title>
        <authorList>
            <person name="Gostincar C."/>
        </authorList>
    </citation>
    <scope>NUCLEOTIDE SEQUENCE [LARGE SCALE GENOMIC DNA]</scope>
    <source>
        <strain evidence="5 6">EXF-5753</strain>
    </source>
</reference>
<dbReference type="AlphaFoldDB" id="A0A4T0FXZ1"/>
<evidence type="ECO:0000256" key="3">
    <source>
        <dbReference type="SAM" id="MobiDB-lite"/>
    </source>
</evidence>
<dbReference type="PANTHER" id="PTHR37534:SF20">
    <property type="entry name" value="PRO1A C6 ZINK-FINGER PROTEIN"/>
    <property type="match status" value="1"/>
</dbReference>
<dbReference type="Proteomes" id="UP000310189">
    <property type="component" value="Unassembled WGS sequence"/>
</dbReference>
<dbReference type="GO" id="GO:0008270">
    <property type="term" value="F:zinc ion binding"/>
    <property type="evidence" value="ECO:0007669"/>
    <property type="project" value="InterPro"/>
</dbReference>
<dbReference type="GO" id="GO:0000981">
    <property type="term" value="F:DNA-binding transcription factor activity, RNA polymerase II-specific"/>
    <property type="evidence" value="ECO:0007669"/>
    <property type="project" value="InterPro"/>
</dbReference>
<feature type="compositionally biased region" description="Basic and acidic residues" evidence="3">
    <location>
        <begin position="134"/>
        <end position="143"/>
    </location>
</feature>
<dbReference type="PANTHER" id="PTHR37534">
    <property type="entry name" value="TRANSCRIPTIONAL ACTIVATOR PROTEIN UGA3"/>
    <property type="match status" value="1"/>
</dbReference>
<feature type="compositionally biased region" description="Basic residues" evidence="3">
    <location>
        <begin position="726"/>
        <end position="739"/>
    </location>
</feature>
<dbReference type="InterPro" id="IPR036864">
    <property type="entry name" value="Zn2-C6_fun-type_DNA-bd_sf"/>
</dbReference>
<dbReference type="SUPFAM" id="SSF57701">
    <property type="entry name" value="Zn2/Cys6 DNA-binding domain"/>
    <property type="match status" value="1"/>
</dbReference>